<keyword evidence="3" id="KW-1185">Reference proteome</keyword>
<reference evidence="2 3" key="2">
    <citation type="journal article" date="2012" name="Stand. Genomic Sci.">
        <title>Complete genome sequence of the moderately thermophilic mineral-sulfide-oxidizing firmicute Sulfobacillus acidophilus type strain (NAL(T)).</title>
        <authorList>
            <person name="Anderson I."/>
            <person name="Chertkov O."/>
            <person name="Chen A."/>
            <person name="Saunders E."/>
            <person name="Lapidus A."/>
            <person name="Nolan M."/>
            <person name="Lucas S."/>
            <person name="Hammon N."/>
            <person name="Deshpande S."/>
            <person name="Cheng J.F."/>
            <person name="Han C."/>
            <person name="Tapia R."/>
            <person name="Goodwin L.A."/>
            <person name="Pitluck S."/>
            <person name="Liolios K."/>
            <person name="Pagani I."/>
            <person name="Ivanova N."/>
            <person name="Mikhailova N."/>
            <person name="Pati A."/>
            <person name="Palaniappan K."/>
            <person name="Land M."/>
            <person name="Pan C."/>
            <person name="Rohde M."/>
            <person name="Pukall R."/>
            <person name="Goker M."/>
            <person name="Detter J.C."/>
            <person name="Woyke T."/>
            <person name="Bristow J."/>
            <person name="Eisen J.A."/>
            <person name="Markowitz V."/>
            <person name="Hugenholtz P."/>
            <person name="Kyrpides N.C."/>
            <person name="Klenk H.P."/>
            <person name="Mavromatis K."/>
        </authorList>
    </citation>
    <scope>NUCLEOTIDE SEQUENCE [LARGE SCALE GENOMIC DNA]</scope>
    <source>
        <strain evidence="3">ATCC 700253 / DSM 10332 / NAL</strain>
    </source>
</reference>
<feature type="region of interest" description="Disordered" evidence="1">
    <location>
        <begin position="92"/>
        <end position="112"/>
    </location>
</feature>
<dbReference type="STRING" id="679936.Sulac_1743"/>
<evidence type="ECO:0000256" key="1">
    <source>
        <dbReference type="SAM" id="MobiDB-lite"/>
    </source>
</evidence>
<protein>
    <submittedName>
        <fullName evidence="2">Uncharacterized protein</fullName>
    </submittedName>
</protein>
<sequence length="112" mass="12326">MAPKSLSPFYTLYWTLLAGSQQDSTWQYVLHYGYKQYLSYTLWWEITAVGGGVYPYQQGSRVGVAPGQPVFVNVSYDTGTGTARYDIKKDSTGSVQSFDVSASGTFGGQHAE</sequence>
<evidence type="ECO:0000313" key="3">
    <source>
        <dbReference type="Proteomes" id="UP000005439"/>
    </source>
</evidence>
<evidence type="ECO:0000313" key="2">
    <source>
        <dbReference type="EMBL" id="AEW05238.1"/>
    </source>
</evidence>
<name>G8TZJ8_SULAD</name>
<dbReference type="EMBL" id="CP003179">
    <property type="protein sequence ID" value="AEW05238.1"/>
    <property type="molecule type" value="Genomic_DNA"/>
</dbReference>
<dbReference type="Proteomes" id="UP000005439">
    <property type="component" value="Chromosome"/>
</dbReference>
<gene>
    <name evidence="2" type="ordered locus">Sulac_1743</name>
</gene>
<organism evidence="2 3">
    <name type="scientific">Sulfobacillus acidophilus (strain ATCC 700253 / DSM 10332 / NAL)</name>
    <dbReference type="NCBI Taxonomy" id="679936"/>
    <lineage>
        <taxon>Bacteria</taxon>
        <taxon>Bacillati</taxon>
        <taxon>Bacillota</taxon>
        <taxon>Clostridia</taxon>
        <taxon>Eubacteriales</taxon>
        <taxon>Clostridiales Family XVII. Incertae Sedis</taxon>
        <taxon>Sulfobacillus</taxon>
    </lineage>
</organism>
<dbReference type="AlphaFoldDB" id="G8TZJ8"/>
<feature type="compositionally biased region" description="Polar residues" evidence="1">
    <location>
        <begin position="92"/>
        <end position="104"/>
    </location>
</feature>
<proteinExistence type="predicted"/>
<reference evidence="3" key="1">
    <citation type="submission" date="2011-12" db="EMBL/GenBank/DDBJ databases">
        <title>The complete genome of chromosome of Sulfobacillus acidophilus DSM 10332.</title>
        <authorList>
            <person name="Lucas S."/>
            <person name="Han J."/>
            <person name="Lapidus A."/>
            <person name="Bruce D."/>
            <person name="Goodwin L."/>
            <person name="Pitluck S."/>
            <person name="Peters L."/>
            <person name="Kyrpides N."/>
            <person name="Mavromatis K."/>
            <person name="Ivanova N."/>
            <person name="Mikhailova N."/>
            <person name="Chertkov O."/>
            <person name="Saunders E."/>
            <person name="Detter J.C."/>
            <person name="Tapia R."/>
            <person name="Han C."/>
            <person name="Land M."/>
            <person name="Hauser L."/>
            <person name="Markowitz V."/>
            <person name="Cheng J.-F."/>
            <person name="Hugenholtz P."/>
            <person name="Woyke T."/>
            <person name="Wu D."/>
            <person name="Pukall R."/>
            <person name="Gehrich-Schroeter G."/>
            <person name="Schneider S."/>
            <person name="Klenk H.-P."/>
            <person name="Eisen J.A."/>
        </authorList>
    </citation>
    <scope>NUCLEOTIDE SEQUENCE [LARGE SCALE GENOMIC DNA]</scope>
    <source>
        <strain evidence="3">ATCC 700253 / DSM 10332 / NAL</strain>
    </source>
</reference>
<dbReference type="KEGG" id="sap:Sulac_1743"/>
<accession>G8TZJ8</accession>
<dbReference type="HOGENOM" id="CLU_2144565_0_0_9"/>